<dbReference type="Proteomes" id="UP000410984">
    <property type="component" value="Unassembled WGS sequence"/>
</dbReference>
<keyword evidence="1" id="KW-0812">Transmembrane</keyword>
<accession>A0A509E732</accession>
<dbReference type="RefSeq" id="WP_142581620.1">
    <property type="nucleotide sequence ID" value="NZ_CABFPH010000004.1"/>
</dbReference>
<protein>
    <submittedName>
        <fullName evidence="2">Uncharacterized protein</fullName>
    </submittedName>
</protein>
<feature type="transmembrane region" description="Helical" evidence="1">
    <location>
        <begin position="64"/>
        <end position="88"/>
    </location>
</feature>
<feature type="transmembrane region" description="Helical" evidence="1">
    <location>
        <begin position="108"/>
        <end position="135"/>
    </location>
</feature>
<proteinExistence type="predicted"/>
<feature type="transmembrane region" description="Helical" evidence="1">
    <location>
        <begin position="32"/>
        <end position="57"/>
    </location>
</feature>
<keyword evidence="3" id="KW-1185">Reference proteome</keyword>
<name>A0A509E732_9HYPH</name>
<evidence type="ECO:0000313" key="3">
    <source>
        <dbReference type="Proteomes" id="UP000410984"/>
    </source>
</evidence>
<gene>
    <name evidence="2" type="ORF">MET9862_00598</name>
</gene>
<dbReference type="EMBL" id="CABFPH010000004">
    <property type="protein sequence ID" value="VUD70037.1"/>
    <property type="molecule type" value="Genomic_DNA"/>
</dbReference>
<evidence type="ECO:0000313" key="2">
    <source>
        <dbReference type="EMBL" id="VUD70037.1"/>
    </source>
</evidence>
<organism evidence="2 3">
    <name type="scientific">Methylobacterium symbioticum</name>
    <dbReference type="NCBI Taxonomy" id="2584084"/>
    <lineage>
        <taxon>Bacteria</taxon>
        <taxon>Pseudomonadati</taxon>
        <taxon>Pseudomonadota</taxon>
        <taxon>Alphaproteobacteria</taxon>
        <taxon>Hyphomicrobiales</taxon>
        <taxon>Methylobacteriaceae</taxon>
        <taxon>Methylobacterium</taxon>
    </lineage>
</organism>
<keyword evidence="1" id="KW-1133">Transmembrane helix</keyword>
<evidence type="ECO:0000256" key="1">
    <source>
        <dbReference type="SAM" id="Phobius"/>
    </source>
</evidence>
<dbReference type="AlphaFoldDB" id="A0A509E732"/>
<sequence length="146" mass="15535">MSRVGAAFANAVREMRSAIPDKADPLRTYLRFLIPAACLIGGFMFAAQGIGGAGFVLNSLSGCVATFIYMMMTIGGFAAFLFAASFLLHLKHGPQPRKPGTFGLIDKILLGASGLIIGIVLFGVLTAVSFVPILGKQVTFMFRDRD</sequence>
<keyword evidence="1" id="KW-0472">Membrane</keyword>
<reference evidence="2 3" key="1">
    <citation type="submission" date="2019-06" db="EMBL/GenBank/DDBJ databases">
        <authorList>
            <person name="Rodrigo-Torres L."/>
            <person name="Arahal R. D."/>
            <person name="Lucena T."/>
        </authorList>
    </citation>
    <scope>NUCLEOTIDE SEQUENCE [LARGE SCALE GENOMIC DNA]</scope>
    <source>
        <strain evidence="2 3">SB0023/3</strain>
    </source>
</reference>